<gene>
    <name evidence="1" type="ORF">SAMN04489740_2737</name>
</gene>
<dbReference type="EMBL" id="FNTV01000001">
    <property type="protein sequence ID" value="SEE83930.1"/>
    <property type="molecule type" value="Genomic_DNA"/>
</dbReference>
<evidence type="ECO:0000313" key="1">
    <source>
        <dbReference type="EMBL" id="SEE83930.1"/>
    </source>
</evidence>
<dbReference type="Proteomes" id="UP000182725">
    <property type="component" value="Unassembled WGS sequence"/>
</dbReference>
<protein>
    <recommendedName>
        <fullName evidence="3">HTH cro/C1-type domain-containing protein</fullName>
    </recommendedName>
</protein>
<dbReference type="AlphaFoldDB" id="A0A1H5M3Y4"/>
<accession>A0A1H5M3Y4</accession>
<evidence type="ECO:0008006" key="3">
    <source>
        <dbReference type="Google" id="ProtNLM"/>
    </source>
</evidence>
<dbReference type="InterPro" id="IPR010982">
    <property type="entry name" value="Lambda_DNA-bd_dom_sf"/>
</dbReference>
<reference evidence="1 2" key="1">
    <citation type="submission" date="2016-10" db="EMBL/GenBank/DDBJ databases">
        <authorList>
            <person name="de Groot N.N."/>
        </authorList>
    </citation>
    <scope>NUCLEOTIDE SEQUENCE [LARGE SCALE GENOMIC DNA]</scope>
    <source>
        <strain evidence="1 2">DSM 22274</strain>
    </source>
</reference>
<dbReference type="GO" id="GO:0003677">
    <property type="term" value="F:DNA binding"/>
    <property type="evidence" value="ECO:0007669"/>
    <property type="project" value="InterPro"/>
</dbReference>
<sequence length="82" mass="9170">MITTQNAEQNMSAHIRSLVANSGVSKTFIYNAIGISRETFNSRLMNPYSFTYRDLLRMADALRLPVESLFPVAKPSVESTAE</sequence>
<organism evidence="1 2">
    <name type="scientific">Arthrobacter alpinus</name>
    <dbReference type="NCBI Taxonomy" id="656366"/>
    <lineage>
        <taxon>Bacteria</taxon>
        <taxon>Bacillati</taxon>
        <taxon>Actinomycetota</taxon>
        <taxon>Actinomycetes</taxon>
        <taxon>Micrococcales</taxon>
        <taxon>Micrococcaceae</taxon>
        <taxon>Arthrobacter</taxon>
    </lineage>
</organism>
<name>A0A1H5M3Y4_9MICC</name>
<proteinExistence type="predicted"/>
<dbReference type="SUPFAM" id="SSF47413">
    <property type="entry name" value="lambda repressor-like DNA-binding domains"/>
    <property type="match status" value="1"/>
</dbReference>
<dbReference type="RefSeq" id="WP_074712042.1">
    <property type="nucleotide sequence ID" value="NZ_FNTV01000001.1"/>
</dbReference>
<evidence type="ECO:0000313" key="2">
    <source>
        <dbReference type="Proteomes" id="UP000182725"/>
    </source>
</evidence>